<feature type="binding site" evidence="8">
    <location>
        <position position="227"/>
    </location>
    <ligand>
        <name>substrate</name>
    </ligand>
</feature>
<dbReference type="Gene3D" id="3.40.710.10">
    <property type="entry name" value="DD-peptidase/beta-lactamase superfamily"/>
    <property type="match status" value="1"/>
</dbReference>
<keyword evidence="13" id="KW-1185">Reference proteome</keyword>
<evidence type="ECO:0000256" key="1">
    <source>
        <dbReference type="ARBA" id="ARBA00007164"/>
    </source>
</evidence>
<evidence type="ECO:0000256" key="8">
    <source>
        <dbReference type="PIRSR" id="PIRSR618044-2"/>
    </source>
</evidence>
<keyword evidence="3" id="KW-0378">Hydrolase</keyword>
<evidence type="ECO:0000256" key="4">
    <source>
        <dbReference type="ARBA" id="ARBA00022960"/>
    </source>
</evidence>
<dbReference type="AlphaFoldDB" id="A0A4R3MAT3"/>
<evidence type="ECO:0000256" key="2">
    <source>
        <dbReference type="ARBA" id="ARBA00022729"/>
    </source>
</evidence>
<comment type="similarity">
    <text evidence="1 9">Belongs to the peptidase S11 family.</text>
</comment>
<sequence length="424" mass="44920">MITRRRPSPPERRGRWRALLLAFAAGWSVLFAPSEGEAGPALVFDARSGEVLHAYGAYTPWHPASLTKLLTAYVVFDAVRSGRVSLDSPVRISEYALSQPPSKMGFAVGTEISLEYALRILMVKSANDIAVAVGEAISGSEQAFVAEMNATARRLGMIDSHFVNPHGLHDPAQRTTARDMGILARALIRDFPQYQRFFDIESIRVGQAVMTNHNKLIGRFQGADGMKTGYICASGFNIVATATRGGRRLVAVVLGGMTAAQRNEVTAGLLEAGFAAGTGSFGLLSGNRTTLDSLHRPVNVGAPIDVSPYVCQKKKAPPEILSFGTEATTVAAGRPSEADGARIIDNAGAGVLALASAPVMGLPAARVATDPLVAFDVPLPRPNPFRQASPTGPAVPAPPATPVSTMAKPRPMVNPFEPRPNPLR</sequence>
<dbReference type="SUPFAM" id="SSF56601">
    <property type="entry name" value="beta-lactamase/transpeptidase-like"/>
    <property type="match status" value="1"/>
</dbReference>
<dbReference type="EMBL" id="SMAK01000005">
    <property type="protein sequence ID" value="TCT10714.1"/>
    <property type="molecule type" value="Genomic_DNA"/>
</dbReference>
<evidence type="ECO:0000313" key="13">
    <source>
        <dbReference type="Proteomes" id="UP000295678"/>
    </source>
</evidence>
<gene>
    <name evidence="12" type="ORF">EDC22_105214</name>
</gene>
<proteinExistence type="inferred from homology"/>
<protein>
    <submittedName>
        <fullName evidence="12">D-alanyl-D-alanine carboxypeptidase</fullName>
    </submittedName>
</protein>
<feature type="active site" description="Proton acceptor" evidence="7">
    <location>
        <position position="68"/>
    </location>
</feature>
<dbReference type="GO" id="GO:0009252">
    <property type="term" value="P:peptidoglycan biosynthetic process"/>
    <property type="evidence" value="ECO:0007669"/>
    <property type="project" value="UniProtKB-KW"/>
</dbReference>
<evidence type="ECO:0000313" key="12">
    <source>
        <dbReference type="EMBL" id="TCT10714.1"/>
    </source>
</evidence>
<evidence type="ECO:0000256" key="3">
    <source>
        <dbReference type="ARBA" id="ARBA00022801"/>
    </source>
</evidence>
<dbReference type="GO" id="GO:0071555">
    <property type="term" value="P:cell wall organization"/>
    <property type="evidence" value="ECO:0007669"/>
    <property type="project" value="UniProtKB-KW"/>
</dbReference>
<reference evidence="12 13" key="1">
    <citation type="submission" date="2019-03" db="EMBL/GenBank/DDBJ databases">
        <title>Genomic Encyclopedia of Type Strains, Phase IV (KMG-IV): sequencing the most valuable type-strain genomes for metagenomic binning, comparative biology and taxonomic classification.</title>
        <authorList>
            <person name="Goeker M."/>
        </authorList>
    </citation>
    <scope>NUCLEOTIDE SEQUENCE [LARGE SCALE GENOMIC DNA]</scope>
    <source>
        <strain evidence="12 13">DSM 19345</strain>
    </source>
</reference>
<feature type="active site" description="Acyl-ester intermediate" evidence="7">
    <location>
        <position position="65"/>
    </location>
</feature>
<dbReference type="InterPro" id="IPR001967">
    <property type="entry name" value="Peptidase_S11_N"/>
</dbReference>
<comment type="caution">
    <text evidence="12">The sequence shown here is derived from an EMBL/GenBank/DDBJ whole genome shotgun (WGS) entry which is preliminary data.</text>
</comment>
<evidence type="ECO:0000256" key="10">
    <source>
        <dbReference type="SAM" id="MobiDB-lite"/>
    </source>
</evidence>
<dbReference type="Pfam" id="PF00768">
    <property type="entry name" value="Peptidase_S11"/>
    <property type="match status" value="1"/>
</dbReference>
<evidence type="ECO:0000256" key="6">
    <source>
        <dbReference type="ARBA" id="ARBA00023316"/>
    </source>
</evidence>
<dbReference type="RefSeq" id="WP_132806551.1">
    <property type="nucleotide sequence ID" value="NZ_SMAK01000005.1"/>
</dbReference>
<dbReference type="PRINTS" id="PR00725">
    <property type="entry name" value="DADACBPTASE1"/>
</dbReference>
<dbReference type="OrthoDB" id="9795979at2"/>
<evidence type="ECO:0000256" key="5">
    <source>
        <dbReference type="ARBA" id="ARBA00022984"/>
    </source>
</evidence>
<keyword evidence="5" id="KW-0573">Peptidoglycan synthesis</keyword>
<name>A0A4R3MAT3_9HYPH</name>
<dbReference type="GO" id="GO:0008360">
    <property type="term" value="P:regulation of cell shape"/>
    <property type="evidence" value="ECO:0007669"/>
    <property type="project" value="UniProtKB-KW"/>
</dbReference>
<feature type="domain" description="Peptidase S11 D-alanyl-D-alanine carboxypeptidase A N-terminal" evidence="11">
    <location>
        <begin position="35"/>
        <end position="256"/>
    </location>
</feature>
<keyword evidence="12" id="KW-0121">Carboxypeptidase</keyword>
<feature type="active site" evidence="7">
    <location>
        <position position="125"/>
    </location>
</feature>
<keyword evidence="4" id="KW-0133">Cell shape</keyword>
<evidence type="ECO:0000256" key="9">
    <source>
        <dbReference type="RuleBase" id="RU004016"/>
    </source>
</evidence>
<organism evidence="12 13">
    <name type="scientific">Tepidamorphus gemmatus</name>
    <dbReference type="NCBI Taxonomy" id="747076"/>
    <lineage>
        <taxon>Bacteria</taxon>
        <taxon>Pseudomonadati</taxon>
        <taxon>Pseudomonadota</taxon>
        <taxon>Alphaproteobacteria</taxon>
        <taxon>Hyphomicrobiales</taxon>
        <taxon>Tepidamorphaceae</taxon>
        <taxon>Tepidamorphus</taxon>
    </lineage>
</organism>
<dbReference type="PANTHER" id="PTHR21581:SF6">
    <property type="entry name" value="TRAFFICKING PROTEIN PARTICLE COMPLEX SUBUNIT 12"/>
    <property type="match status" value="1"/>
</dbReference>
<keyword evidence="2" id="KW-0732">Signal</keyword>
<keyword evidence="12" id="KW-0645">Protease</keyword>
<dbReference type="InterPro" id="IPR012338">
    <property type="entry name" value="Beta-lactam/transpept-like"/>
</dbReference>
<accession>A0A4R3MAT3</accession>
<dbReference type="Proteomes" id="UP000295678">
    <property type="component" value="Unassembled WGS sequence"/>
</dbReference>
<evidence type="ECO:0000259" key="11">
    <source>
        <dbReference type="Pfam" id="PF00768"/>
    </source>
</evidence>
<dbReference type="GO" id="GO:0006508">
    <property type="term" value="P:proteolysis"/>
    <property type="evidence" value="ECO:0007669"/>
    <property type="project" value="InterPro"/>
</dbReference>
<feature type="region of interest" description="Disordered" evidence="10">
    <location>
        <begin position="384"/>
        <end position="424"/>
    </location>
</feature>
<dbReference type="GO" id="GO:0009002">
    <property type="term" value="F:serine-type D-Ala-D-Ala carboxypeptidase activity"/>
    <property type="evidence" value="ECO:0007669"/>
    <property type="project" value="InterPro"/>
</dbReference>
<evidence type="ECO:0000256" key="7">
    <source>
        <dbReference type="PIRSR" id="PIRSR618044-1"/>
    </source>
</evidence>
<dbReference type="InterPro" id="IPR018044">
    <property type="entry name" value="Peptidase_S11"/>
</dbReference>
<keyword evidence="6" id="KW-0961">Cell wall biogenesis/degradation</keyword>
<dbReference type="PANTHER" id="PTHR21581">
    <property type="entry name" value="D-ALANYL-D-ALANINE CARBOXYPEPTIDASE"/>
    <property type="match status" value="1"/>
</dbReference>